<dbReference type="InterPro" id="IPR025736">
    <property type="entry name" value="PucR_C-HTH_dom"/>
</dbReference>
<evidence type="ECO:0000259" key="2">
    <source>
        <dbReference type="Pfam" id="PF13556"/>
    </source>
</evidence>
<dbReference type="PANTHER" id="PTHR33744">
    <property type="entry name" value="CARBOHYDRATE DIACID REGULATOR"/>
    <property type="match status" value="1"/>
</dbReference>
<evidence type="ECO:0000256" key="1">
    <source>
        <dbReference type="ARBA" id="ARBA00006754"/>
    </source>
</evidence>
<dbReference type="Proteomes" id="UP000319213">
    <property type="component" value="Unassembled WGS sequence"/>
</dbReference>
<dbReference type="OrthoDB" id="4534407at2"/>
<dbReference type="InterPro" id="IPR042070">
    <property type="entry name" value="PucR_C-HTH_sf"/>
</dbReference>
<comment type="caution">
    <text evidence="4">The sequence shown here is derived from an EMBL/GenBank/DDBJ whole genome shotgun (WGS) entry which is preliminary data.</text>
</comment>
<evidence type="ECO:0000259" key="3">
    <source>
        <dbReference type="Pfam" id="PF17853"/>
    </source>
</evidence>
<dbReference type="EMBL" id="VFPQ01000001">
    <property type="protein sequence ID" value="TQM75926.1"/>
    <property type="molecule type" value="Genomic_DNA"/>
</dbReference>
<dbReference type="AlphaFoldDB" id="A0A543IZC4"/>
<dbReference type="SUPFAM" id="SSF55781">
    <property type="entry name" value="GAF domain-like"/>
    <property type="match status" value="1"/>
</dbReference>
<dbReference type="InterPro" id="IPR041522">
    <property type="entry name" value="CdaR_GGDEF"/>
</dbReference>
<evidence type="ECO:0000313" key="5">
    <source>
        <dbReference type="Proteomes" id="UP000319213"/>
    </source>
</evidence>
<organism evidence="4 5">
    <name type="scientific">Thermopolyspora flexuosa</name>
    <dbReference type="NCBI Taxonomy" id="103836"/>
    <lineage>
        <taxon>Bacteria</taxon>
        <taxon>Bacillati</taxon>
        <taxon>Actinomycetota</taxon>
        <taxon>Actinomycetes</taxon>
        <taxon>Streptosporangiales</taxon>
        <taxon>Streptosporangiaceae</taxon>
        <taxon>Thermopolyspora</taxon>
    </lineage>
</organism>
<name>A0A543IZC4_9ACTN</name>
<proteinExistence type="inferred from homology"/>
<evidence type="ECO:0000313" key="4">
    <source>
        <dbReference type="EMBL" id="TQM75926.1"/>
    </source>
</evidence>
<accession>A0A543IZC4</accession>
<comment type="similarity">
    <text evidence="1">Belongs to the CdaR family.</text>
</comment>
<dbReference type="InterPro" id="IPR051448">
    <property type="entry name" value="CdaR-like_regulators"/>
</dbReference>
<dbReference type="PANTHER" id="PTHR33744:SF17">
    <property type="entry name" value="CONSERVED PROTEIN"/>
    <property type="match status" value="1"/>
</dbReference>
<dbReference type="Pfam" id="PF17853">
    <property type="entry name" value="GGDEF_2"/>
    <property type="match status" value="1"/>
</dbReference>
<feature type="domain" description="PucR C-terminal helix-turn-helix" evidence="2">
    <location>
        <begin position="293"/>
        <end position="351"/>
    </location>
</feature>
<dbReference type="Pfam" id="PF13556">
    <property type="entry name" value="HTH_30"/>
    <property type="match status" value="1"/>
</dbReference>
<sequence length="357" mass="38144">MTDNGGVDLQSIVDEIAEVLGGAATIEDRAFRLVAYCAQSGAIDRVREESILRRRASDRVRAYFEGFGIATATAPVRIPADQRLGVLARICVPLRYRGVTYGYLWLLDSGAITDDRLAAAAPLVRRAAAALAQEVRSRQKAGAALRALFSVDPDVRAEAGLEVDVPAPVCAIAVRASPDAVASLWSLPRGVLADPGDPLTALLAPATQARDVARKVQAMYGTAAGIGGPRDDIADAWQSWREALHALRVAEAVDRHGPVASWPDLGVYRVLSRLPRTDLLELAAPALGLSGELARTVETYLDHGGHAGETAEALGVHRQTLYYRLGRAEHLTGLDLADGEQRLLLHLGLKAAPLVYH</sequence>
<dbReference type="Gene3D" id="1.10.10.2840">
    <property type="entry name" value="PucR C-terminal helix-turn-helix domain"/>
    <property type="match status" value="1"/>
</dbReference>
<feature type="domain" description="CdaR GGDEF-like" evidence="3">
    <location>
        <begin position="159"/>
        <end position="249"/>
    </location>
</feature>
<keyword evidence="5" id="KW-1185">Reference proteome</keyword>
<reference evidence="4 5" key="1">
    <citation type="submission" date="2019-06" db="EMBL/GenBank/DDBJ databases">
        <title>Sequencing the genomes of 1000 actinobacteria strains.</title>
        <authorList>
            <person name="Klenk H.-P."/>
        </authorList>
    </citation>
    <scope>NUCLEOTIDE SEQUENCE [LARGE SCALE GENOMIC DNA]</scope>
    <source>
        <strain evidence="4 5">DSM 43186</strain>
    </source>
</reference>
<protein>
    <submittedName>
        <fullName evidence="4">PucR-like helix-turn-helix protein</fullName>
    </submittedName>
</protein>
<gene>
    <name evidence="4" type="ORF">FHX40_2649</name>
</gene>